<feature type="compositionally biased region" description="Low complexity" evidence="1">
    <location>
        <begin position="14"/>
        <end position="25"/>
    </location>
</feature>
<evidence type="ECO:0000313" key="3">
    <source>
        <dbReference type="EMBL" id="KAK8237784.1"/>
    </source>
</evidence>
<proteinExistence type="predicted"/>
<feature type="region of interest" description="Disordered" evidence="1">
    <location>
        <begin position="1"/>
        <end position="25"/>
    </location>
</feature>
<feature type="domain" description="F-box" evidence="2">
    <location>
        <begin position="37"/>
        <end position="73"/>
    </location>
</feature>
<dbReference type="Proteomes" id="UP001492380">
    <property type="component" value="Unassembled WGS sequence"/>
</dbReference>
<accession>A0ABR1YS01</accession>
<dbReference type="InterPro" id="IPR036047">
    <property type="entry name" value="F-box-like_dom_sf"/>
</dbReference>
<dbReference type="InterPro" id="IPR001810">
    <property type="entry name" value="F-box_dom"/>
</dbReference>
<organism evidence="3 4">
    <name type="scientific">Phyllosticta capitalensis</name>
    <dbReference type="NCBI Taxonomy" id="121624"/>
    <lineage>
        <taxon>Eukaryota</taxon>
        <taxon>Fungi</taxon>
        <taxon>Dikarya</taxon>
        <taxon>Ascomycota</taxon>
        <taxon>Pezizomycotina</taxon>
        <taxon>Dothideomycetes</taxon>
        <taxon>Dothideomycetes incertae sedis</taxon>
        <taxon>Botryosphaeriales</taxon>
        <taxon>Phyllostictaceae</taxon>
        <taxon>Phyllosticta</taxon>
    </lineage>
</organism>
<reference evidence="3 4" key="1">
    <citation type="submission" date="2024-04" db="EMBL/GenBank/DDBJ databases">
        <title>Phyllosticta paracitricarpa is synonymous to the EU quarantine fungus P. citricarpa based on phylogenomic analyses.</title>
        <authorList>
            <consortium name="Lawrence Berkeley National Laboratory"/>
            <person name="Van Ingen-Buijs V.A."/>
            <person name="Van Westerhoven A.C."/>
            <person name="Haridas S."/>
            <person name="Skiadas P."/>
            <person name="Martin F."/>
            <person name="Groenewald J.Z."/>
            <person name="Crous P.W."/>
            <person name="Seidl M.F."/>
        </authorList>
    </citation>
    <scope>NUCLEOTIDE SEQUENCE [LARGE SCALE GENOMIC DNA]</scope>
    <source>
        <strain evidence="3 4">CBS 123374</strain>
    </source>
</reference>
<gene>
    <name evidence="3" type="ORF">HDK90DRAFT_532648</name>
</gene>
<comment type="caution">
    <text evidence="3">The sequence shown here is derived from an EMBL/GenBank/DDBJ whole genome shotgun (WGS) entry which is preliminary data.</text>
</comment>
<sequence>MSPSPGEMTKNIQPSAAPSAPLATSSRPATAQGLFGKLPAELKLNVLSHVDYPSALFLASTNHYWRSWIDPVSITSTTDKRFFLWRALGFEQHKFWGHVPCHGCFRIRKKRDFSARWHEQLQYLDAMEPYHRGTPSQLCLECERPVVVSSHHPQARVVKMGDRKKWFCVPCTKAFQVYQSTCTQHLFAYYGCQQCGSCMRGGKYLDICPVCADNSPRTANGLFVLHGTLGNIAFTATQATTAGVPAGWWEEFHLDSQSDLNLPYPGLPAGPRHPPMVLRNRPDSLSWWRRPASHSVAFGLDASVD</sequence>
<keyword evidence="4" id="KW-1185">Reference proteome</keyword>
<dbReference type="Pfam" id="PF00646">
    <property type="entry name" value="F-box"/>
    <property type="match status" value="1"/>
</dbReference>
<protein>
    <recommendedName>
        <fullName evidence="2">F-box domain-containing protein</fullName>
    </recommendedName>
</protein>
<evidence type="ECO:0000259" key="2">
    <source>
        <dbReference type="Pfam" id="PF00646"/>
    </source>
</evidence>
<name>A0ABR1YS01_9PEZI</name>
<dbReference type="SUPFAM" id="SSF81383">
    <property type="entry name" value="F-box domain"/>
    <property type="match status" value="1"/>
</dbReference>
<evidence type="ECO:0000256" key="1">
    <source>
        <dbReference type="SAM" id="MobiDB-lite"/>
    </source>
</evidence>
<dbReference type="EMBL" id="JBBWRZ010000004">
    <property type="protein sequence ID" value="KAK8237784.1"/>
    <property type="molecule type" value="Genomic_DNA"/>
</dbReference>
<evidence type="ECO:0000313" key="4">
    <source>
        <dbReference type="Proteomes" id="UP001492380"/>
    </source>
</evidence>